<dbReference type="Proteomes" id="UP000322530">
    <property type="component" value="Unassembled WGS sequence"/>
</dbReference>
<keyword evidence="1" id="KW-0521">NADP</keyword>
<dbReference type="InterPro" id="IPR013154">
    <property type="entry name" value="ADH-like_N"/>
</dbReference>
<evidence type="ECO:0000313" key="4">
    <source>
        <dbReference type="Proteomes" id="UP000322530"/>
    </source>
</evidence>
<reference evidence="3 4" key="1">
    <citation type="submission" date="2019-01" db="EMBL/GenBank/DDBJ databases">
        <title>Draft genome sequence of Dictyobacter sp. Uno17.</title>
        <authorList>
            <person name="Wang C.M."/>
            <person name="Zheng Y."/>
            <person name="Sakai Y."/>
            <person name="Abe K."/>
            <person name="Yokota A."/>
            <person name="Yabe S."/>
        </authorList>
    </citation>
    <scope>NUCLEOTIDE SEQUENCE [LARGE SCALE GENOMIC DNA]</scope>
    <source>
        <strain evidence="3 4">Uno17</strain>
    </source>
</reference>
<comment type="caution">
    <text evidence="3">The sequence shown here is derived from an EMBL/GenBank/DDBJ whole genome shotgun (WGS) entry which is preliminary data.</text>
</comment>
<accession>A0A5A5TAY4</accession>
<dbReference type="InterPro" id="IPR051603">
    <property type="entry name" value="Zinc-ADH_QOR/CCCR"/>
</dbReference>
<sequence>MRAMTATKTMRVIQFHHYGGPEVLKLEEKPRKAPQAGEVLVRVHAAGVNQIDWKIRQGLLKDVRPVVFPSTPGIELAGVVEEVGPGVTAFSLCVIA</sequence>
<organism evidence="3 4">
    <name type="scientific">Dictyobacter arantiisoli</name>
    <dbReference type="NCBI Taxonomy" id="2014874"/>
    <lineage>
        <taxon>Bacteria</taxon>
        <taxon>Bacillati</taxon>
        <taxon>Chloroflexota</taxon>
        <taxon>Ktedonobacteria</taxon>
        <taxon>Ktedonobacterales</taxon>
        <taxon>Dictyobacteraceae</taxon>
        <taxon>Dictyobacter</taxon>
    </lineage>
</organism>
<dbReference type="AlphaFoldDB" id="A0A5A5TAY4"/>
<evidence type="ECO:0000256" key="1">
    <source>
        <dbReference type="ARBA" id="ARBA00022857"/>
    </source>
</evidence>
<dbReference type="Pfam" id="PF08240">
    <property type="entry name" value="ADH_N"/>
    <property type="match status" value="1"/>
</dbReference>
<name>A0A5A5TAY4_9CHLR</name>
<dbReference type="InterPro" id="IPR011032">
    <property type="entry name" value="GroES-like_sf"/>
</dbReference>
<keyword evidence="4" id="KW-1185">Reference proteome</keyword>
<gene>
    <name evidence="3" type="ORF">KDI_20810</name>
</gene>
<evidence type="ECO:0000259" key="2">
    <source>
        <dbReference type="Pfam" id="PF08240"/>
    </source>
</evidence>
<proteinExistence type="predicted"/>
<dbReference type="PANTHER" id="PTHR44154">
    <property type="entry name" value="QUINONE OXIDOREDUCTASE"/>
    <property type="match status" value="1"/>
</dbReference>
<dbReference type="Gene3D" id="3.90.180.10">
    <property type="entry name" value="Medium-chain alcohol dehydrogenases, catalytic domain"/>
    <property type="match status" value="1"/>
</dbReference>
<protein>
    <recommendedName>
        <fullName evidence="2">Alcohol dehydrogenase-like N-terminal domain-containing protein</fullName>
    </recommendedName>
</protein>
<dbReference type="SUPFAM" id="SSF50129">
    <property type="entry name" value="GroES-like"/>
    <property type="match status" value="1"/>
</dbReference>
<evidence type="ECO:0000313" key="3">
    <source>
        <dbReference type="EMBL" id="GCF08517.1"/>
    </source>
</evidence>
<dbReference type="EMBL" id="BIXY01000025">
    <property type="protein sequence ID" value="GCF08517.1"/>
    <property type="molecule type" value="Genomic_DNA"/>
</dbReference>
<dbReference type="PANTHER" id="PTHR44154:SF1">
    <property type="entry name" value="QUINONE OXIDOREDUCTASE"/>
    <property type="match status" value="1"/>
</dbReference>
<feature type="domain" description="Alcohol dehydrogenase-like N-terminal" evidence="2">
    <location>
        <begin position="36"/>
        <end position="91"/>
    </location>
</feature>